<dbReference type="PRINTS" id="PR00340">
    <property type="entry name" value="PIIGLNB"/>
</dbReference>
<protein>
    <submittedName>
        <fullName evidence="2">P-II family nitrogen regulator</fullName>
    </submittedName>
</protein>
<dbReference type="SUPFAM" id="SSF54913">
    <property type="entry name" value="GlnB-like"/>
    <property type="match status" value="1"/>
</dbReference>
<keyword evidence="3" id="KW-1185">Reference proteome</keyword>
<dbReference type="Gene3D" id="3.30.70.120">
    <property type="match status" value="1"/>
</dbReference>
<dbReference type="EMBL" id="SPQQ01000025">
    <property type="protein sequence ID" value="TGE34906.1"/>
    <property type="molecule type" value="Genomic_DNA"/>
</dbReference>
<dbReference type="PANTHER" id="PTHR30115">
    <property type="entry name" value="NITROGEN REGULATORY PROTEIN P-II"/>
    <property type="match status" value="1"/>
</dbReference>
<reference evidence="2 3" key="1">
    <citation type="submission" date="2019-03" db="EMBL/GenBank/DDBJ databases">
        <title>Draft Genome Sequence of Desulfosporosinus fructosivorans Strain 63.6F, Isolated from Marine Sediment in the Baltic Sea.</title>
        <authorList>
            <person name="Hausmann B."/>
            <person name="Vandieken V."/>
            <person name="Pjevac P."/>
            <person name="Schreck K."/>
            <person name="Herbold C.W."/>
            <person name="Loy A."/>
        </authorList>
    </citation>
    <scope>NUCLEOTIDE SEQUENCE [LARGE SCALE GENOMIC DNA]</scope>
    <source>
        <strain evidence="2 3">63.6F</strain>
    </source>
</reference>
<dbReference type="Pfam" id="PF00543">
    <property type="entry name" value="P-II"/>
    <property type="match status" value="1"/>
</dbReference>
<evidence type="ECO:0000313" key="2">
    <source>
        <dbReference type="EMBL" id="TGE34906.1"/>
    </source>
</evidence>
<evidence type="ECO:0000256" key="1">
    <source>
        <dbReference type="RuleBase" id="RU003936"/>
    </source>
</evidence>
<dbReference type="InterPro" id="IPR011322">
    <property type="entry name" value="N-reg_PII-like_a/b"/>
</dbReference>
<dbReference type="InterPro" id="IPR017918">
    <property type="entry name" value="N-reg_PII_CS"/>
</dbReference>
<comment type="caution">
    <text evidence="2">The sequence shown here is derived from an EMBL/GenBank/DDBJ whole genome shotgun (WGS) entry which is preliminary data.</text>
</comment>
<dbReference type="GO" id="GO:0005829">
    <property type="term" value="C:cytosol"/>
    <property type="evidence" value="ECO:0007669"/>
    <property type="project" value="TreeGrafter"/>
</dbReference>
<dbReference type="SMART" id="SM00938">
    <property type="entry name" value="P-II"/>
    <property type="match status" value="1"/>
</dbReference>
<sequence>MKKIEAIIRPEKLDAVKDALSNIGVKGMTVSNVLGFGNQKGYTQIYRGQEIVTRLLPKVKLEVVISDEIADEVITIIVDTAKTGKFGDGKIFVFDVANTIRIRTGEHGNDAV</sequence>
<dbReference type="PROSITE" id="PS00638">
    <property type="entry name" value="PII_GLNB_CTER"/>
    <property type="match status" value="1"/>
</dbReference>
<proteinExistence type="inferred from homology"/>
<dbReference type="OrthoDB" id="9802729at2"/>
<dbReference type="GO" id="GO:0006808">
    <property type="term" value="P:regulation of nitrogen utilization"/>
    <property type="evidence" value="ECO:0007669"/>
    <property type="project" value="InterPro"/>
</dbReference>
<gene>
    <name evidence="2" type="ORF">E4K67_28285</name>
</gene>
<dbReference type="Proteomes" id="UP000298460">
    <property type="component" value="Unassembled WGS sequence"/>
</dbReference>
<dbReference type="AlphaFoldDB" id="A0A4Z0QZW6"/>
<dbReference type="InterPro" id="IPR002187">
    <property type="entry name" value="N-reg_PII"/>
</dbReference>
<organism evidence="2 3">
    <name type="scientific">Desulfosporosinus fructosivorans</name>
    <dbReference type="NCBI Taxonomy" id="2018669"/>
    <lineage>
        <taxon>Bacteria</taxon>
        <taxon>Bacillati</taxon>
        <taxon>Bacillota</taxon>
        <taxon>Clostridia</taxon>
        <taxon>Eubacteriales</taxon>
        <taxon>Desulfitobacteriaceae</taxon>
        <taxon>Desulfosporosinus</taxon>
    </lineage>
</organism>
<dbReference type="RefSeq" id="WP_135552890.1">
    <property type="nucleotide sequence ID" value="NZ_SPQQ01000025.1"/>
</dbReference>
<dbReference type="GO" id="GO:0005524">
    <property type="term" value="F:ATP binding"/>
    <property type="evidence" value="ECO:0007669"/>
    <property type="project" value="TreeGrafter"/>
</dbReference>
<dbReference type="GO" id="GO:0030234">
    <property type="term" value="F:enzyme regulator activity"/>
    <property type="evidence" value="ECO:0007669"/>
    <property type="project" value="InterPro"/>
</dbReference>
<accession>A0A4Z0QZW6</accession>
<evidence type="ECO:0000313" key="3">
    <source>
        <dbReference type="Proteomes" id="UP000298460"/>
    </source>
</evidence>
<dbReference type="InterPro" id="IPR015867">
    <property type="entry name" value="N-reg_PII/ATP_PRibTrfase_C"/>
</dbReference>
<name>A0A4Z0QZW6_9FIRM</name>
<dbReference type="PROSITE" id="PS51343">
    <property type="entry name" value="PII_GLNB_DOM"/>
    <property type="match status" value="1"/>
</dbReference>
<comment type="similarity">
    <text evidence="1">Belongs to the P(II) protein family.</text>
</comment>
<dbReference type="PANTHER" id="PTHR30115:SF11">
    <property type="entry name" value="NITROGEN REGULATORY PROTEIN P-II HOMOLOG"/>
    <property type="match status" value="1"/>
</dbReference>